<sequence>MRALLLLSLSALLCWVSADIRCHSCYKLPVLGCVDRKSCRLEPGHQCLTTHAYIDAPALGSQGADHILPDSCVPGPDMGTSSIFLCILFLGGALGLAASLAQTQLRCYTCNFAKPCYPVPTKCQEDEVCGISIGTSEQSEVIERKGCLPRAECSLKGHTTYWSRSYTLRHHCCEQDLCNSATTPCQLPSLLLITLLVLLASFTWGGHQPPVQDFSIVTAAPATPAQKSLEICPRT</sequence>
<dbReference type="Ensembl" id="ENSOART00020022492.2">
    <property type="protein sequence ID" value="ENSOARP00020018640.2"/>
    <property type="gene ID" value="ENSOARG00020035675.1"/>
</dbReference>
<name>A0AC11BQX8_SHEEP</name>
<gene>
    <name evidence="1" type="primary">LY6G6C</name>
</gene>
<evidence type="ECO:0000313" key="1">
    <source>
        <dbReference type="Ensembl" id="ENSOARP00020018640.2"/>
    </source>
</evidence>
<reference evidence="1" key="2">
    <citation type="submission" date="2025-08" db="UniProtKB">
        <authorList>
            <consortium name="Ensembl"/>
        </authorList>
    </citation>
    <scope>IDENTIFICATION</scope>
</reference>
<organism evidence="1">
    <name type="scientific">Ovis aries</name>
    <name type="common">Sheep</name>
    <dbReference type="NCBI Taxonomy" id="9940"/>
    <lineage>
        <taxon>Eukaryota</taxon>
        <taxon>Metazoa</taxon>
        <taxon>Chordata</taxon>
        <taxon>Craniata</taxon>
        <taxon>Vertebrata</taxon>
        <taxon>Euteleostomi</taxon>
        <taxon>Mammalia</taxon>
        <taxon>Eutheria</taxon>
        <taxon>Laurasiatheria</taxon>
        <taxon>Artiodactyla</taxon>
        <taxon>Ruminantia</taxon>
        <taxon>Pecora</taxon>
        <taxon>Bovidae</taxon>
        <taxon>Caprinae</taxon>
        <taxon>Ovis</taxon>
    </lineage>
</organism>
<accession>A0AC11BQX8</accession>
<proteinExistence type="predicted"/>
<protein>
    <submittedName>
        <fullName evidence="1">Lymphocyte antigen 6 family member G6C</fullName>
    </submittedName>
</protein>
<reference evidence="1" key="3">
    <citation type="submission" date="2025-09" db="UniProtKB">
        <authorList>
            <consortium name="Ensembl"/>
        </authorList>
    </citation>
    <scope>IDENTIFICATION</scope>
</reference>
<reference evidence="1" key="1">
    <citation type="submission" date="2020-11" db="EMBL/GenBank/DDBJ databases">
        <authorList>
            <person name="Davenport K.M."/>
            <person name="Bickhart D.M."/>
            <person name="Smith T.P.L."/>
            <person name="Murdoch B.M."/>
            <person name="Rosen B.D."/>
        </authorList>
    </citation>
    <scope>NUCLEOTIDE SEQUENCE [LARGE SCALE GENOMIC DNA]</scope>
    <source>
        <strain evidence="1">OAR_USU_Benz2616</strain>
    </source>
</reference>